<feature type="region of interest" description="Disordered" evidence="1">
    <location>
        <begin position="14"/>
        <end position="33"/>
    </location>
</feature>
<dbReference type="OrthoDB" id="5818988at2759"/>
<evidence type="ECO:0000313" key="4">
    <source>
        <dbReference type="WBParaSite" id="nOo.2.0.1.t11516-RA"/>
    </source>
</evidence>
<keyword evidence="3" id="KW-1185">Reference proteome</keyword>
<evidence type="ECO:0000256" key="1">
    <source>
        <dbReference type="SAM" id="MobiDB-lite"/>
    </source>
</evidence>
<evidence type="ECO:0000313" key="2">
    <source>
        <dbReference type="EMBL" id="VDM96321.1"/>
    </source>
</evidence>
<evidence type="ECO:0000313" key="3">
    <source>
        <dbReference type="Proteomes" id="UP000271087"/>
    </source>
</evidence>
<gene>
    <name evidence="2" type="ORF">NOO_LOCUS11516</name>
</gene>
<accession>A0A182ETN9</accession>
<dbReference type="WBParaSite" id="nOo.2.0.1.t11516-RA">
    <property type="protein sequence ID" value="nOo.2.0.1.t11516-RA"/>
    <property type="gene ID" value="nOo.2.0.1.g11516"/>
</dbReference>
<name>A0A182ETN9_ONCOC</name>
<dbReference type="STRING" id="42157.A0A182ETN9"/>
<proteinExistence type="predicted"/>
<organism evidence="4">
    <name type="scientific">Onchocerca ochengi</name>
    <name type="common">Filarial nematode worm</name>
    <dbReference type="NCBI Taxonomy" id="42157"/>
    <lineage>
        <taxon>Eukaryota</taxon>
        <taxon>Metazoa</taxon>
        <taxon>Ecdysozoa</taxon>
        <taxon>Nematoda</taxon>
        <taxon>Chromadorea</taxon>
        <taxon>Rhabditida</taxon>
        <taxon>Spirurina</taxon>
        <taxon>Spiruromorpha</taxon>
        <taxon>Filarioidea</taxon>
        <taxon>Onchocercidae</taxon>
        <taxon>Onchocerca</taxon>
    </lineage>
</organism>
<reference evidence="4" key="1">
    <citation type="submission" date="2016-06" db="UniProtKB">
        <authorList>
            <consortium name="WormBaseParasite"/>
        </authorList>
    </citation>
    <scope>IDENTIFICATION</scope>
</reference>
<dbReference type="Proteomes" id="UP000271087">
    <property type="component" value="Unassembled WGS sequence"/>
</dbReference>
<dbReference type="AlphaFoldDB" id="A0A182ETN9"/>
<reference evidence="2 3" key="2">
    <citation type="submission" date="2018-08" db="EMBL/GenBank/DDBJ databases">
        <authorList>
            <person name="Laetsch R D."/>
            <person name="Stevens L."/>
            <person name="Kumar S."/>
            <person name="Blaxter L. M."/>
        </authorList>
    </citation>
    <scope>NUCLEOTIDE SEQUENCE [LARGE SCALE GENOMIC DNA]</scope>
</reference>
<sequence length="165" mass="18827">IFRYCKIDSRRQSVVTRSSSDDDDDDNERELPNNTESELDIKLNSLQMINSEMRVVSLNVISEETNYERIYDLSSLIAGKKLTLHFGILQKDTRTERREEVINSLKLPPSSFGTVLGRFEASFLTDEALLKHLLLTHPLPRLTDVKFIQVSAITPAILLHLSLVI</sequence>
<dbReference type="EMBL" id="UYRW01008139">
    <property type="protein sequence ID" value="VDM96321.1"/>
    <property type="molecule type" value="Genomic_DNA"/>
</dbReference>
<protein>
    <submittedName>
        <fullName evidence="4">UBX domain-containing protein</fullName>
    </submittedName>
</protein>